<evidence type="ECO:0000259" key="4">
    <source>
        <dbReference type="PROSITE" id="PS50932"/>
    </source>
</evidence>
<evidence type="ECO:0000256" key="1">
    <source>
        <dbReference type="ARBA" id="ARBA00023015"/>
    </source>
</evidence>
<dbReference type="Pfam" id="PF13377">
    <property type="entry name" value="Peripla_BP_3"/>
    <property type="match status" value="1"/>
</dbReference>
<organism evidence="5 6">
    <name type="scientific">Alteromonas australica</name>
    <dbReference type="NCBI Taxonomy" id="589873"/>
    <lineage>
        <taxon>Bacteria</taxon>
        <taxon>Pseudomonadati</taxon>
        <taxon>Pseudomonadota</taxon>
        <taxon>Gammaproteobacteria</taxon>
        <taxon>Alteromonadales</taxon>
        <taxon>Alteromonadaceae</taxon>
        <taxon>Alteromonas/Salinimonas group</taxon>
        <taxon>Alteromonas</taxon>
    </lineage>
</organism>
<dbReference type="GO" id="GO:0003700">
    <property type="term" value="F:DNA-binding transcription factor activity"/>
    <property type="evidence" value="ECO:0007669"/>
    <property type="project" value="TreeGrafter"/>
</dbReference>
<evidence type="ECO:0000313" key="6">
    <source>
        <dbReference type="Proteomes" id="UP000056090"/>
    </source>
</evidence>
<dbReference type="SUPFAM" id="SSF53822">
    <property type="entry name" value="Periplasmic binding protein-like I"/>
    <property type="match status" value="1"/>
</dbReference>
<dbReference type="PANTHER" id="PTHR30146:SF109">
    <property type="entry name" value="HTH-TYPE TRANSCRIPTIONAL REGULATOR GALS"/>
    <property type="match status" value="1"/>
</dbReference>
<evidence type="ECO:0000256" key="2">
    <source>
        <dbReference type="ARBA" id="ARBA00023125"/>
    </source>
</evidence>
<keyword evidence="3" id="KW-0804">Transcription</keyword>
<dbReference type="PROSITE" id="PS50932">
    <property type="entry name" value="HTH_LACI_2"/>
    <property type="match status" value="1"/>
</dbReference>
<dbReference type="SUPFAM" id="SSF47413">
    <property type="entry name" value="lambda repressor-like DNA-binding domains"/>
    <property type="match status" value="1"/>
</dbReference>
<sequence>MATIRDVSRESGLSIATVSRAISNPEMVSKQSLLRVNKAIEKLQYRPNLSAQKFRLQRTNTIVVLVPDIANLFFATLISGVEDTAAKHGYNVLLGDTRDNMNREEEFIRLVETRQADGLIQLTPHSKNALLPMKDVKAINAAGCEGTPYLSVRIDNIDAAQKMVQYLINLGHKRIGVISGLRDNAHSKERLQGYRQALEKAGLSYEENLVVEGDFKYWSGLNAVRHILKMEDRPTAIFCANDQMAIGAMKGIKEQGLRIPEDISITGFDDLDVSSYCDPSLTTIRQPAVEMGEKAAELLFRIIDGRQPSFSEYILPYEIIIRDSTSALK</sequence>
<dbReference type="CDD" id="cd06284">
    <property type="entry name" value="PBP1_LacI-like"/>
    <property type="match status" value="1"/>
</dbReference>
<dbReference type="AlphaFoldDB" id="A0A075NX01"/>
<dbReference type="InterPro" id="IPR046335">
    <property type="entry name" value="LacI/GalR-like_sensor"/>
</dbReference>
<dbReference type="Pfam" id="PF00356">
    <property type="entry name" value="LacI"/>
    <property type="match status" value="1"/>
</dbReference>
<dbReference type="InterPro" id="IPR000843">
    <property type="entry name" value="HTH_LacI"/>
</dbReference>
<dbReference type="InterPro" id="IPR028082">
    <property type="entry name" value="Peripla_BP_I"/>
</dbReference>
<dbReference type="RefSeq" id="WP_044056169.1">
    <property type="nucleotide sequence ID" value="NZ_CBCSKJ010000001.1"/>
</dbReference>
<dbReference type="eggNOG" id="COG1609">
    <property type="taxonomic scope" value="Bacteria"/>
</dbReference>
<reference evidence="5 6" key="1">
    <citation type="submission" date="2014-06" db="EMBL/GenBank/DDBJ databases">
        <title>Genomes of Alteromonas australica, a world apart.</title>
        <authorList>
            <person name="Gonzaga A."/>
            <person name="Lopez-Perez M."/>
            <person name="Rodriguez-Valera F."/>
        </authorList>
    </citation>
    <scope>NUCLEOTIDE SEQUENCE [LARGE SCALE GENOMIC DNA]</scope>
    <source>
        <strain evidence="5 6">H 17</strain>
    </source>
</reference>
<gene>
    <name evidence="5" type="ORF">EP13_04290</name>
</gene>
<dbReference type="InterPro" id="IPR010982">
    <property type="entry name" value="Lambda_DNA-bd_dom_sf"/>
</dbReference>
<feature type="domain" description="HTH lacI-type" evidence="4">
    <location>
        <begin position="2"/>
        <end position="56"/>
    </location>
</feature>
<evidence type="ECO:0000256" key="3">
    <source>
        <dbReference type="ARBA" id="ARBA00023163"/>
    </source>
</evidence>
<keyword evidence="6" id="KW-1185">Reference proteome</keyword>
<dbReference type="EMBL" id="CP008849">
    <property type="protein sequence ID" value="AIF97978.1"/>
    <property type="molecule type" value="Genomic_DNA"/>
</dbReference>
<dbReference type="Gene3D" id="1.10.260.40">
    <property type="entry name" value="lambda repressor-like DNA-binding domains"/>
    <property type="match status" value="1"/>
</dbReference>
<dbReference type="GeneID" id="78254151"/>
<dbReference type="CDD" id="cd01392">
    <property type="entry name" value="HTH_LacI"/>
    <property type="match status" value="1"/>
</dbReference>
<dbReference type="PANTHER" id="PTHR30146">
    <property type="entry name" value="LACI-RELATED TRANSCRIPTIONAL REPRESSOR"/>
    <property type="match status" value="1"/>
</dbReference>
<dbReference type="Gene3D" id="3.40.50.2300">
    <property type="match status" value="2"/>
</dbReference>
<keyword evidence="2" id="KW-0238">DNA-binding</keyword>
<protein>
    <submittedName>
        <fullName evidence="5">LacI family transcriptional regulator</fullName>
    </submittedName>
</protein>
<keyword evidence="1" id="KW-0805">Transcription regulation</keyword>
<accession>A0A075NX01</accession>
<dbReference type="KEGG" id="aal:EP13_04290"/>
<dbReference type="Proteomes" id="UP000056090">
    <property type="component" value="Chromosome"/>
</dbReference>
<evidence type="ECO:0000313" key="5">
    <source>
        <dbReference type="EMBL" id="AIF97978.1"/>
    </source>
</evidence>
<name>A0A075NX01_9ALTE</name>
<dbReference type="GO" id="GO:0000976">
    <property type="term" value="F:transcription cis-regulatory region binding"/>
    <property type="evidence" value="ECO:0007669"/>
    <property type="project" value="TreeGrafter"/>
</dbReference>
<proteinExistence type="predicted"/>
<dbReference type="SMART" id="SM00354">
    <property type="entry name" value="HTH_LACI"/>
    <property type="match status" value="1"/>
</dbReference>